<dbReference type="GO" id="GO:0034976">
    <property type="term" value="P:response to endoplasmic reticulum stress"/>
    <property type="evidence" value="ECO:0007669"/>
    <property type="project" value="TreeGrafter"/>
</dbReference>
<dbReference type="InterPro" id="IPR005792">
    <property type="entry name" value="Prot_disulphide_isomerase"/>
</dbReference>
<evidence type="ECO:0000256" key="14">
    <source>
        <dbReference type="SAM" id="MobiDB-lite"/>
    </source>
</evidence>
<dbReference type="FunFam" id="3.40.30.10:FF:000023">
    <property type="entry name" value="Protein disulfide-isomerase"/>
    <property type="match status" value="1"/>
</dbReference>
<evidence type="ECO:0000256" key="3">
    <source>
        <dbReference type="ARBA" id="ARBA00006347"/>
    </source>
</evidence>
<evidence type="ECO:0000256" key="8">
    <source>
        <dbReference type="ARBA" id="ARBA00023157"/>
    </source>
</evidence>
<dbReference type="FunFam" id="3.40.30.10:FF:000030">
    <property type="entry name" value="Protein disulfide-isomerase"/>
    <property type="match status" value="1"/>
</dbReference>
<evidence type="ECO:0000256" key="5">
    <source>
        <dbReference type="ARBA" id="ARBA00022729"/>
    </source>
</evidence>
<dbReference type="GeneID" id="120630282"/>
<dbReference type="NCBIfam" id="TIGR01126">
    <property type="entry name" value="pdi_dom"/>
    <property type="match status" value="2"/>
</dbReference>
<evidence type="ECO:0000256" key="1">
    <source>
        <dbReference type="ARBA" id="ARBA00001182"/>
    </source>
</evidence>
<dbReference type="FunFam" id="3.40.30.10:FF:000027">
    <property type="entry name" value="protein disulfide-isomerase A2"/>
    <property type="match status" value="1"/>
</dbReference>
<dbReference type="EMBL" id="GAIX01012014">
    <property type="protein sequence ID" value="JAA80546.1"/>
    <property type="molecule type" value="Transcribed_RNA"/>
</dbReference>
<keyword evidence="8 11" id="KW-1015">Disulfide bond</keyword>
<dbReference type="EC" id="5.3.4.1" evidence="4 13"/>
<evidence type="ECO:0000256" key="7">
    <source>
        <dbReference type="ARBA" id="ARBA00022824"/>
    </source>
</evidence>
<evidence type="ECO:0000256" key="11">
    <source>
        <dbReference type="PIRSR" id="PIRSR605792-51"/>
    </source>
</evidence>
<feature type="signal peptide" evidence="13">
    <location>
        <begin position="1"/>
        <end position="18"/>
    </location>
</feature>
<keyword evidence="6" id="KW-0677">Repeat</keyword>
<dbReference type="CDD" id="cd02961">
    <property type="entry name" value="PDI_a_family"/>
    <property type="match status" value="1"/>
</dbReference>
<dbReference type="PROSITE" id="PS51352">
    <property type="entry name" value="THIOREDOXIN_2"/>
    <property type="match status" value="2"/>
</dbReference>
<feature type="chain" id="PRO_5005146422" description="Protein disulfide-isomerase" evidence="13">
    <location>
        <begin position="19"/>
        <end position="495"/>
    </location>
</feature>
<dbReference type="CDD" id="cd02981">
    <property type="entry name" value="PDI_b_family"/>
    <property type="match status" value="1"/>
</dbReference>
<dbReference type="GO" id="GO:0005788">
    <property type="term" value="C:endoplasmic reticulum lumen"/>
    <property type="evidence" value="ECO:0007669"/>
    <property type="project" value="UniProtKB-SubCell"/>
</dbReference>
<evidence type="ECO:0000256" key="6">
    <source>
        <dbReference type="ARBA" id="ARBA00022737"/>
    </source>
</evidence>
<evidence type="ECO:0000256" key="2">
    <source>
        <dbReference type="ARBA" id="ARBA00004319"/>
    </source>
</evidence>
<dbReference type="CTD" id="39651"/>
<evidence type="ECO:0000256" key="13">
    <source>
        <dbReference type="RuleBase" id="RU361130"/>
    </source>
</evidence>
<comment type="subcellular location">
    <subcellularLocation>
        <location evidence="2">Endoplasmic reticulum lumen</location>
    </subcellularLocation>
</comment>
<dbReference type="RefSeq" id="XP_039755391.1">
    <property type="nucleotide sequence ID" value="XM_039899457.1"/>
</dbReference>
<evidence type="ECO:0000256" key="4">
    <source>
        <dbReference type="ARBA" id="ARBA00012723"/>
    </source>
</evidence>
<organism evidence="16">
    <name type="scientific">Pararge aegeria</name>
    <name type="common">speckled wood butterfly</name>
    <dbReference type="NCBI Taxonomy" id="116150"/>
    <lineage>
        <taxon>Eukaryota</taxon>
        <taxon>Metazoa</taxon>
        <taxon>Ecdysozoa</taxon>
        <taxon>Arthropoda</taxon>
        <taxon>Hexapoda</taxon>
        <taxon>Insecta</taxon>
        <taxon>Pterygota</taxon>
        <taxon>Neoptera</taxon>
        <taxon>Endopterygota</taxon>
        <taxon>Lepidoptera</taxon>
        <taxon>Glossata</taxon>
        <taxon>Ditrysia</taxon>
        <taxon>Papilionoidea</taxon>
        <taxon>Nymphalidae</taxon>
        <taxon>Satyrinae</taxon>
        <taxon>Satyrini</taxon>
        <taxon>Parargina</taxon>
        <taxon>Pararge</taxon>
    </lineage>
</organism>
<dbReference type="PANTHER" id="PTHR18929">
    <property type="entry name" value="PROTEIN DISULFIDE ISOMERASE"/>
    <property type="match status" value="1"/>
</dbReference>
<comment type="similarity">
    <text evidence="3 12">Belongs to the protein disulfide isomerase family.</text>
</comment>
<dbReference type="InterPro" id="IPR013766">
    <property type="entry name" value="Thioredoxin_domain"/>
</dbReference>
<evidence type="ECO:0000256" key="12">
    <source>
        <dbReference type="RuleBase" id="RU004208"/>
    </source>
</evidence>
<dbReference type="GO" id="GO:0003756">
    <property type="term" value="F:protein disulfide isomerase activity"/>
    <property type="evidence" value="ECO:0007669"/>
    <property type="project" value="UniProtKB-EC"/>
</dbReference>
<dbReference type="AlphaFoldDB" id="S4NP33"/>
<feature type="domain" description="Thioredoxin" evidence="15">
    <location>
        <begin position="332"/>
        <end position="472"/>
    </location>
</feature>
<dbReference type="NCBIfam" id="TIGR01130">
    <property type="entry name" value="ER_PDI_fam"/>
    <property type="match status" value="1"/>
</dbReference>
<feature type="region of interest" description="Disordered" evidence="14">
    <location>
        <begin position="468"/>
        <end position="495"/>
    </location>
</feature>
<evidence type="ECO:0000259" key="15">
    <source>
        <dbReference type="PROSITE" id="PS51352"/>
    </source>
</evidence>
<sequence length="495" mass="55210">MRALLFTVAIALLGAALGDDVPSEDNVLVLTKPLFDDVISSNDFVLVEFYAPWCGHCKSLAPEYAKAATKLAAEGSPIKLAKVDATQEQDLAEFYKVKGYPTLIFFKKGNTVDYSGGRQADDIVAWLKKKTGPPAIEIASAEQAKELIAANPVIVFGFFADQTSAKAQAFLNTASLVDDQVFALVTDEKVIEELEAKPEDIVLFKNFEEPRVKYDGAEISEDLLKTWVFVQSMPTIVEFSHETASKIFGGQIKYHLLLFLSKKNGDFEKYLDDLKPVAKTYRDKIMSVAIDTDEDDHQRILEFFGMKKEEVPSARLIALEQDMAKYKPANNELSANAVEEFIQSFFAGTLKQHLLSEDLPEDWAAKPVKVLVATNFDDVVFDSSKKVLVEFYAPWCGHCKQLVPIYDKLAEHFEKDDDVVIAKIDATANELEHTKVTSFPTIKLYLKDNQVREYNGERTLAALTKFVESDGEGAEPVPTVSEDDEDDEAAPRDEL</sequence>
<feature type="domain" description="Thioredoxin" evidence="15">
    <location>
        <begin position="15"/>
        <end position="132"/>
    </location>
</feature>
<dbReference type="PRINTS" id="PR00421">
    <property type="entry name" value="THIOREDOXIN"/>
</dbReference>
<keyword evidence="7" id="KW-0256">Endoplasmic reticulum</keyword>
<feature type="disulfide bond" description="Redox-active" evidence="11">
    <location>
        <begin position="396"/>
        <end position="399"/>
    </location>
</feature>
<evidence type="ECO:0000313" key="16">
    <source>
        <dbReference type="EMBL" id="JAA80546.1"/>
    </source>
</evidence>
<dbReference type="Pfam" id="PF00085">
    <property type="entry name" value="Thioredoxin"/>
    <property type="match status" value="2"/>
</dbReference>
<reference evidence="16" key="2">
    <citation type="submission" date="2013-05" db="EMBL/GenBank/DDBJ databases">
        <authorList>
            <person name="Carter J.-M."/>
            <person name="Baker S.C."/>
            <person name="Pink R."/>
            <person name="Carter D.R.F."/>
            <person name="Collins A."/>
            <person name="Tomlin J."/>
            <person name="Gibbs M."/>
            <person name="Breuker C.J."/>
        </authorList>
    </citation>
    <scope>NUCLEOTIDE SEQUENCE</scope>
    <source>
        <tissue evidence="16">Ovary</tissue>
    </source>
</reference>
<evidence type="ECO:0000256" key="10">
    <source>
        <dbReference type="ARBA" id="ARBA00023284"/>
    </source>
</evidence>
<dbReference type="CDD" id="cd02995">
    <property type="entry name" value="PDI_a_PDI_a'_C"/>
    <property type="match status" value="1"/>
</dbReference>
<proteinExistence type="inferred from homology"/>
<dbReference type="InterPro" id="IPR036249">
    <property type="entry name" value="Thioredoxin-like_sf"/>
</dbReference>
<keyword evidence="10 11" id="KW-0676">Redox-active center</keyword>
<evidence type="ECO:0000256" key="9">
    <source>
        <dbReference type="ARBA" id="ARBA00023235"/>
    </source>
</evidence>
<dbReference type="GO" id="GO:0006457">
    <property type="term" value="P:protein folding"/>
    <property type="evidence" value="ECO:0007669"/>
    <property type="project" value="TreeGrafter"/>
</dbReference>
<feature type="disulfide bond" description="Redox-active" evidence="11">
    <location>
        <begin position="54"/>
        <end position="57"/>
    </location>
</feature>
<dbReference type="Pfam" id="PF13848">
    <property type="entry name" value="Thioredoxin_6"/>
    <property type="match status" value="1"/>
</dbReference>
<keyword evidence="9 13" id="KW-0413">Isomerase</keyword>
<protein>
    <recommendedName>
        <fullName evidence="4 13">Protein disulfide-isomerase</fullName>
        <ecNumber evidence="4 13">5.3.4.1</ecNumber>
    </recommendedName>
</protein>
<dbReference type="Gene3D" id="3.40.30.10">
    <property type="entry name" value="Glutaredoxin"/>
    <property type="match status" value="4"/>
</dbReference>
<dbReference type="InterPro" id="IPR005788">
    <property type="entry name" value="PDI_thioredoxin-like_dom"/>
</dbReference>
<accession>S4NP33</accession>
<reference evidence="16" key="1">
    <citation type="journal article" date="2013" name="BMC Genomics">
        <title>Unscrambling butterfly oogenesis.</title>
        <authorList>
            <person name="Carter J.M."/>
            <person name="Baker S.C."/>
            <person name="Pink R."/>
            <person name="Carter D.R."/>
            <person name="Collins A."/>
            <person name="Tomlin J."/>
            <person name="Gibbs M."/>
            <person name="Breuker C.J."/>
        </authorList>
    </citation>
    <scope>NUCLEOTIDE SEQUENCE</scope>
    <source>
        <tissue evidence="16">Ovary</tissue>
    </source>
</reference>
<keyword evidence="5 13" id="KW-0732">Signal</keyword>
<dbReference type="CDD" id="cd02982">
    <property type="entry name" value="PDI_b'_family"/>
    <property type="match status" value="1"/>
</dbReference>
<dbReference type="FunFam" id="3.40.30.10:FF:000042">
    <property type="entry name" value="protein disulfide-isomerase A2"/>
    <property type="match status" value="1"/>
</dbReference>
<dbReference type="PANTHER" id="PTHR18929:SF240">
    <property type="entry name" value="PROTEIN DISULFIDE-ISOMERASE"/>
    <property type="match status" value="1"/>
</dbReference>
<comment type="catalytic activity">
    <reaction evidence="1 13">
        <text>Catalyzes the rearrangement of -S-S- bonds in proteins.</text>
        <dbReference type="EC" id="5.3.4.1"/>
    </reaction>
</comment>
<dbReference type="SUPFAM" id="SSF52833">
    <property type="entry name" value="Thioredoxin-like"/>
    <property type="match status" value="4"/>
</dbReference>
<name>S4NP33_9NEOP</name>
<dbReference type="PROSITE" id="PS00194">
    <property type="entry name" value="THIOREDOXIN_1"/>
    <property type="match status" value="2"/>
</dbReference>
<dbReference type="InterPro" id="IPR017937">
    <property type="entry name" value="Thioredoxin_CS"/>
</dbReference>